<name>D2EES4_PARA4</name>
<dbReference type="InterPro" id="IPR029044">
    <property type="entry name" value="Nucleotide-diphossugar_trans"/>
</dbReference>
<protein>
    <submittedName>
        <fullName evidence="4">Glycosyl transferase family 2</fullName>
    </submittedName>
</protein>
<sequence>MLSLSDLFTSLIVFVLLVLSLFWIFYFFDINHEIKKEGENELKLKEFPSVAVLIPTIYEGKRLRDTIENVKQTIYPNYKIYVVLNKSSTKETIKAAYTKGVKVIKAPFDGKARVMNYAIKNYINEKLLLVLDADTFIEKDLVTRLVYHFKNKKVAAVVSSVKVYKPKKVVEYLQYYEYLLSILARKALSKIGGLVIIHGAGSMFNIEILKKIGYFDDSNYTEDMEIGMRILTSGYKVESSVKALSYTVTPNTFRKLFKQRVRWFSGFFFNILKYRKTALDSKKNEIWKIALPFMLTSIFLSFFVIIGIAYTVIVFLLPVYSIISNTSITFFISYFTPHLSILSLNARIFLEITGAAIGIFSIIYSLTTIDHKFKVVKDFFGILGYMTFYSFFLSFIWLYSLSVLGKFKAGKLIWLPNISD</sequence>
<feature type="transmembrane region" description="Helical" evidence="3">
    <location>
        <begin position="6"/>
        <end position="28"/>
    </location>
</feature>
<keyword evidence="2 4" id="KW-0808">Transferase</keyword>
<organism evidence="4 5">
    <name type="scientific">Candidatus Parvarchaeum acidiphilum ARMAN-4</name>
    <dbReference type="NCBI Taxonomy" id="662760"/>
    <lineage>
        <taxon>Archaea</taxon>
        <taxon>Candidatus Parvarchaeota</taxon>
        <taxon>Candidatus Parvarchaeum</taxon>
    </lineage>
</organism>
<dbReference type="EMBL" id="GG730041">
    <property type="protein sequence ID" value="EEZ93135.1"/>
    <property type="molecule type" value="Genomic_DNA"/>
</dbReference>
<feature type="transmembrane region" description="Helical" evidence="3">
    <location>
        <begin position="319"/>
        <end position="336"/>
    </location>
</feature>
<gene>
    <name evidence="4" type="ORF">BJBARM4_0227</name>
</gene>
<dbReference type="PANTHER" id="PTHR43630:SF1">
    <property type="entry name" value="POLY-BETA-1,6-N-ACETYL-D-GLUCOSAMINE SYNTHASE"/>
    <property type="match status" value="1"/>
</dbReference>
<dbReference type="Proteomes" id="UP000009375">
    <property type="component" value="Unassembled WGS sequence"/>
</dbReference>
<evidence type="ECO:0000256" key="3">
    <source>
        <dbReference type="SAM" id="Phobius"/>
    </source>
</evidence>
<feature type="transmembrane region" description="Helical" evidence="3">
    <location>
        <begin position="379"/>
        <end position="401"/>
    </location>
</feature>
<dbReference type="AlphaFoldDB" id="D2EES4"/>
<dbReference type="GO" id="GO:0016757">
    <property type="term" value="F:glycosyltransferase activity"/>
    <property type="evidence" value="ECO:0007669"/>
    <property type="project" value="UniProtKB-KW"/>
</dbReference>
<evidence type="ECO:0000313" key="5">
    <source>
        <dbReference type="Proteomes" id="UP000009375"/>
    </source>
</evidence>
<keyword evidence="3" id="KW-0472">Membrane</keyword>
<dbReference type="SUPFAM" id="SSF53448">
    <property type="entry name" value="Nucleotide-diphospho-sugar transferases"/>
    <property type="match status" value="1"/>
</dbReference>
<dbReference type="PANTHER" id="PTHR43630">
    <property type="entry name" value="POLY-BETA-1,6-N-ACETYL-D-GLUCOSAMINE SYNTHASE"/>
    <property type="match status" value="1"/>
</dbReference>
<evidence type="ECO:0000256" key="2">
    <source>
        <dbReference type="ARBA" id="ARBA00022679"/>
    </source>
</evidence>
<evidence type="ECO:0000256" key="1">
    <source>
        <dbReference type="ARBA" id="ARBA00022676"/>
    </source>
</evidence>
<proteinExistence type="predicted"/>
<feature type="transmembrane region" description="Helical" evidence="3">
    <location>
        <begin position="289"/>
        <end position="313"/>
    </location>
</feature>
<reference evidence="4 5" key="1">
    <citation type="journal article" date="2010" name="Proc. Natl. Acad. Sci. U.S.A.">
        <title>Enigmatic, ultrasmall, uncultivated Archaea.</title>
        <authorList>
            <person name="Baker B.J."/>
            <person name="Comolli L.R."/>
            <person name="Dick G.J."/>
            <person name="Hauser L.J."/>
            <person name="Hyatt D."/>
            <person name="Dill B.D."/>
            <person name="Land M.L."/>
            <person name="Verberkmoes N.C."/>
            <person name="Hettich R.L."/>
            <person name="Banfield J.F."/>
        </authorList>
    </citation>
    <scope>NUCLEOTIDE SEQUENCE [LARGE SCALE GENOMIC DNA]</scope>
</reference>
<dbReference type="Pfam" id="PF13641">
    <property type="entry name" value="Glyco_tranf_2_3"/>
    <property type="match status" value="1"/>
</dbReference>
<dbReference type="CDD" id="cd06423">
    <property type="entry name" value="CESA_like"/>
    <property type="match status" value="1"/>
</dbReference>
<evidence type="ECO:0000313" key="4">
    <source>
        <dbReference type="EMBL" id="EEZ93135.1"/>
    </source>
</evidence>
<keyword evidence="3" id="KW-0812">Transmembrane</keyword>
<dbReference type="Gene3D" id="3.90.550.10">
    <property type="entry name" value="Spore Coat Polysaccharide Biosynthesis Protein SpsA, Chain A"/>
    <property type="match status" value="1"/>
</dbReference>
<keyword evidence="1" id="KW-0328">Glycosyltransferase</keyword>
<accession>D2EES4</accession>
<keyword evidence="3" id="KW-1133">Transmembrane helix</keyword>
<feature type="transmembrane region" description="Helical" evidence="3">
    <location>
        <begin position="348"/>
        <end position="367"/>
    </location>
</feature>